<dbReference type="Pfam" id="PF00580">
    <property type="entry name" value="UvrD-helicase"/>
    <property type="match status" value="1"/>
</dbReference>
<evidence type="ECO:0000256" key="1">
    <source>
        <dbReference type="ARBA" id="ARBA00009922"/>
    </source>
</evidence>
<dbReference type="InterPro" id="IPR014016">
    <property type="entry name" value="UvrD-like_ATP-bd"/>
</dbReference>
<gene>
    <name evidence="12" type="ORF">LCGC14_2961130</name>
</gene>
<dbReference type="GO" id="GO:0016787">
    <property type="term" value="F:hydrolase activity"/>
    <property type="evidence" value="ECO:0007669"/>
    <property type="project" value="UniProtKB-KW"/>
</dbReference>
<dbReference type="InterPro" id="IPR013986">
    <property type="entry name" value="DExx_box_DNA_helicase_dom_sf"/>
</dbReference>
<dbReference type="InterPro" id="IPR027417">
    <property type="entry name" value="P-loop_NTPase"/>
</dbReference>
<dbReference type="GO" id="GO:0005829">
    <property type="term" value="C:cytosol"/>
    <property type="evidence" value="ECO:0007669"/>
    <property type="project" value="TreeGrafter"/>
</dbReference>
<dbReference type="CDD" id="cd17932">
    <property type="entry name" value="DEXQc_UvrD"/>
    <property type="match status" value="1"/>
</dbReference>
<keyword evidence="6" id="KW-0413">Isomerase</keyword>
<feature type="domain" description="UvrD-like helicase ATP-binding" evidence="10">
    <location>
        <begin position="1"/>
        <end position="250"/>
    </location>
</feature>
<dbReference type="GO" id="GO:0043138">
    <property type="term" value="F:3'-5' DNA helicase activity"/>
    <property type="evidence" value="ECO:0007669"/>
    <property type="project" value="UniProtKB-EC"/>
</dbReference>
<dbReference type="GO" id="GO:0000725">
    <property type="term" value="P:recombinational repair"/>
    <property type="evidence" value="ECO:0007669"/>
    <property type="project" value="TreeGrafter"/>
</dbReference>
<keyword evidence="4" id="KW-0347">Helicase</keyword>
<evidence type="ECO:0000256" key="7">
    <source>
        <dbReference type="ARBA" id="ARBA00034617"/>
    </source>
</evidence>
<evidence type="ECO:0000256" key="3">
    <source>
        <dbReference type="ARBA" id="ARBA00022801"/>
    </source>
</evidence>
<dbReference type="Gene3D" id="1.10.486.10">
    <property type="entry name" value="PCRA, domain 4"/>
    <property type="match status" value="1"/>
</dbReference>
<evidence type="ECO:0000256" key="9">
    <source>
        <dbReference type="ARBA" id="ARBA00048988"/>
    </source>
</evidence>
<evidence type="ECO:0000256" key="4">
    <source>
        <dbReference type="ARBA" id="ARBA00022806"/>
    </source>
</evidence>
<evidence type="ECO:0000256" key="8">
    <source>
        <dbReference type="ARBA" id="ARBA00034808"/>
    </source>
</evidence>
<evidence type="ECO:0000256" key="6">
    <source>
        <dbReference type="ARBA" id="ARBA00023235"/>
    </source>
</evidence>
<evidence type="ECO:0000256" key="5">
    <source>
        <dbReference type="ARBA" id="ARBA00022840"/>
    </source>
</evidence>
<dbReference type="EC" id="5.6.2.4" evidence="8"/>
<dbReference type="GO" id="GO:0003677">
    <property type="term" value="F:DNA binding"/>
    <property type="evidence" value="ECO:0007669"/>
    <property type="project" value="InterPro"/>
</dbReference>
<dbReference type="AlphaFoldDB" id="A0A0F8XC24"/>
<feature type="domain" description="UvrD-like helicase C-terminal" evidence="11">
    <location>
        <begin position="251"/>
        <end position="369"/>
    </location>
</feature>
<comment type="similarity">
    <text evidence="1">Belongs to the helicase family. UvrD subfamily.</text>
</comment>
<dbReference type="Gene3D" id="3.40.50.300">
    <property type="entry name" value="P-loop containing nucleotide triphosphate hydrolases"/>
    <property type="match status" value="2"/>
</dbReference>
<evidence type="ECO:0000259" key="11">
    <source>
        <dbReference type="PROSITE" id="PS51217"/>
    </source>
</evidence>
<dbReference type="PROSITE" id="PS51198">
    <property type="entry name" value="UVRD_HELICASE_ATP_BIND"/>
    <property type="match status" value="1"/>
</dbReference>
<dbReference type="SUPFAM" id="SSF52540">
    <property type="entry name" value="P-loop containing nucleoside triphosphate hydrolases"/>
    <property type="match status" value="1"/>
</dbReference>
<keyword evidence="3" id="KW-0378">Hydrolase</keyword>
<dbReference type="PANTHER" id="PTHR11070">
    <property type="entry name" value="UVRD / RECB / PCRA DNA HELICASE FAMILY MEMBER"/>
    <property type="match status" value="1"/>
</dbReference>
<dbReference type="Gene3D" id="1.10.10.160">
    <property type="match status" value="1"/>
</dbReference>
<sequence length="369" mass="42830">IIARAEHLIRKGVDPRRILLLTFTRRAAREMTDRLYLSIGDAANAVTAGTFHHFCLLTMRRMADKFGIHDFTVIDRDDQNSLMRLSRAGYVKKKEKFPRASQLVNIFSYSRNTNMNVLEYLDKYTEFDEETPNKILNIFTEYKQRKQFNRYLDFDDILYHFGKKLNEDPSIRKQLRSRYDHILVDEMQDTNPLQWLILDGLKDPAKLFCVGDDAQSIYAFRGADFRNVHSFKDRVPDSVVIKLEDNYRSTQGILDVSNWLLKESPLKYNKKLKAQRGAGIKPLLVDFDSDLDEAKWIAENLIERHEAGSLWNEHMILTRTAWGSRSVEAMLIEKNIPYIFIGGTSFLQAAHVKDLLCHGRPKNALNPPG</sequence>
<dbReference type="GO" id="GO:0005524">
    <property type="term" value="F:ATP binding"/>
    <property type="evidence" value="ECO:0007669"/>
    <property type="project" value="UniProtKB-KW"/>
</dbReference>
<accession>A0A0F8XC24</accession>
<organism evidence="12">
    <name type="scientific">marine sediment metagenome</name>
    <dbReference type="NCBI Taxonomy" id="412755"/>
    <lineage>
        <taxon>unclassified sequences</taxon>
        <taxon>metagenomes</taxon>
        <taxon>ecological metagenomes</taxon>
    </lineage>
</organism>
<evidence type="ECO:0000259" key="10">
    <source>
        <dbReference type="PROSITE" id="PS51198"/>
    </source>
</evidence>
<dbReference type="InterPro" id="IPR000212">
    <property type="entry name" value="DNA_helicase_UvrD/REP"/>
</dbReference>
<dbReference type="EMBL" id="LAZR01059940">
    <property type="protein sequence ID" value="KKK66732.1"/>
    <property type="molecule type" value="Genomic_DNA"/>
</dbReference>
<dbReference type="Pfam" id="PF13361">
    <property type="entry name" value="UvrD_C"/>
    <property type="match status" value="1"/>
</dbReference>
<proteinExistence type="inferred from homology"/>
<feature type="non-terminal residue" evidence="12">
    <location>
        <position position="1"/>
    </location>
</feature>
<comment type="catalytic activity">
    <reaction evidence="9">
        <text>ATP + H2O = ADP + phosphate + H(+)</text>
        <dbReference type="Rhea" id="RHEA:13065"/>
        <dbReference type="ChEBI" id="CHEBI:15377"/>
        <dbReference type="ChEBI" id="CHEBI:15378"/>
        <dbReference type="ChEBI" id="CHEBI:30616"/>
        <dbReference type="ChEBI" id="CHEBI:43474"/>
        <dbReference type="ChEBI" id="CHEBI:456216"/>
        <dbReference type="EC" id="5.6.2.4"/>
    </reaction>
</comment>
<keyword evidence="5" id="KW-0067">ATP-binding</keyword>
<dbReference type="PROSITE" id="PS51217">
    <property type="entry name" value="UVRD_HELICASE_CTER"/>
    <property type="match status" value="1"/>
</dbReference>
<evidence type="ECO:0000256" key="2">
    <source>
        <dbReference type="ARBA" id="ARBA00022741"/>
    </source>
</evidence>
<comment type="caution">
    <text evidence="12">The sequence shown here is derived from an EMBL/GenBank/DDBJ whole genome shotgun (WGS) entry which is preliminary data.</text>
</comment>
<comment type="catalytic activity">
    <reaction evidence="7">
        <text>Couples ATP hydrolysis with the unwinding of duplex DNA by translocating in the 3'-5' direction.</text>
        <dbReference type="EC" id="5.6.2.4"/>
    </reaction>
</comment>
<keyword evidence="2" id="KW-0547">Nucleotide-binding</keyword>
<dbReference type="InterPro" id="IPR014017">
    <property type="entry name" value="DNA_helicase_UvrD-like_C"/>
</dbReference>
<name>A0A0F8XC24_9ZZZZ</name>
<dbReference type="PANTHER" id="PTHR11070:SF3">
    <property type="entry name" value="DNA 3'-5' HELICASE"/>
    <property type="match status" value="1"/>
</dbReference>
<reference evidence="12" key="1">
    <citation type="journal article" date="2015" name="Nature">
        <title>Complex archaea that bridge the gap between prokaryotes and eukaryotes.</title>
        <authorList>
            <person name="Spang A."/>
            <person name="Saw J.H."/>
            <person name="Jorgensen S.L."/>
            <person name="Zaremba-Niedzwiedzka K."/>
            <person name="Martijn J."/>
            <person name="Lind A.E."/>
            <person name="van Eijk R."/>
            <person name="Schleper C."/>
            <person name="Guy L."/>
            <person name="Ettema T.J."/>
        </authorList>
    </citation>
    <scope>NUCLEOTIDE SEQUENCE</scope>
</reference>
<protein>
    <recommendedName>
        <fullName evidence="8">DNA 3'-5' helicase</fullName>
        <ecNumber evidence="8">5.6.2.4</ecNumber>
    </recommendedName>
</protein>
<evidence type="ECO:0000313" key="12">
    <source>
        <dbReference type="EMBL" id="KKK66732.1"/>
    </source>
</evidence>